<dbReference type="GO" id="GO:0006508">
    <property type="term" value="P:proteolysis"/>
    <property type="evidence" value="ECO:0007669"/>
    <property type="project" value="UniProtKB-KW"/>
</dbReference>
<keyword evidence="2" id="KW-0963">Cytoplasm</keyword>
<proteinExistence type="inferred from homology"/>
<keyword evidence="9" id="KW-1185">Reference proteome</keyword>
<dbReference type="PRINTS" id="PR00706">
    <property type="entry name" value="PYROGLUPTASE"/>
</dbReference>
<sequence>MAVFLLASMDLSVAPEQTGQQAATDSSGPESPAEPSPPPAGDTTPPAGSPHTDGDTHKLSPSSPAAQTAALPPKSAATGAVPRHPLSVTREPGPDDVIFVTGFGPFGHHEVNASWQAVSRLHSMGVGEQLGAKLIIEEVPVKYEYVMREIPRRWKQLRPRLVVHVGVSSYTMTLQLERVAHNGPYCRGDVLQQTPPEQRCLSGQPSTLCCRLDLARTCRAIGGSASAIDATVSDDPGHYLCGFIYFMSLAQDPARTVFVHVPPLGMPYTANQMATGLAEVVRDLWHQVLQLDQPPPRPLDLSCSDQQRP</sequence>
<feature type="compositionally biased region" description="Low complexity" evidence="6">
    <location>
        <begin position="41"/>
        <end position="50"/>
    </location>
</feature>
<reference evidence="8 9" key="1">
    <citation type="submission" date="2019-07" db="EMBL/GenBank/DDBJ databases">
        <title>Draft genome assembly of a fouling barnacle, Amphibalanus amphitrite (Darwin, 1854): The first reference genome for Thecostraca.</title>
        <authorList>
            <person name="Kim W."/>
        </authorList>
    </citation>
    <scope>NUCLEOTIDE SEQUENCE [LARGE SCALE GENOMIC DNA]</scope>
    <source>
        <strain evidence="8">SNU_AA5</strain>
        <tissue evidence="8">Soma without cirri and trophi</tissue>
    </source>
</reference>
<dbReference type="InterPro" id="IPR016125">
    <property type="entry name" value="Peptidase_C15-like"/>
</dbReference>
<keyword evidence="3" id="KW-0645">Protease</keyword>
<feature type="region of interest" description="Disordered" evidence="6">
    <location>
        <begin position="1"/>
        <end position="94"/>
    </location>
</feature>
<comment type="caution">
    <text evidence="8">The sequence shown here is derived from an EMBL/GenBank/DDBJ whole genome shotgun (WGS) entry which is preliminary data.</text>
</comment>
<dbReference type="Pfam" id="PF01470">
    <property type="entry name" value="Peptidase_C15"/>
    <property type="match status" value="1"/>
</dbReference>
<evidence type="ECO:0000256" key="4">
    <source>
        <dbReference type="ARBA" id="ARBA00022801"/>
    </source>
</evidence>
<dbReference type="Proteomes" id="UP000440578">
    <property type="component" value="Unassembled WGS sequence"/>
</dbReference>
<dbReference type="PANTHER" id="PTHR23402">
    <property type="entry name" value="PROTEASE FAMILY C15 PYROGLUTAMYL-PEPTIDASE I-RELATED"/>
    <property type="match status" value="1"/>
</dbReference>
<dbReference type="Gene3D" id="3.40.630.20">
    <property type="entry name" value="Peptidase C15, pyroglutamyl peptidase I-like"/>
    <property type="match status" value="1"/>
</dbReference>
<keyword evidence="4" id="KW-0378">Hydrolase</keyword>
<feature type="compositionally biased region" description="Polar residues" evidence="6">
    <location>
        <begin position="15"/>
        <end position="25"/>
    </location>
</feature>
<gene>
    <name evidence="8" type="primary">Pgpep1_1</name>
    <name evidence="8" type="ORF">FJT64_017958</name>
</gene>
<dbReference type="CDD" id="cd00501">
    <property type="entry name" value="Peptidase_C15"/>
    <property type="match status" value="1"/>
</dbReference>
<keyword evidence="5" id="KW-0788">Thiol protease</keyword>
<comment type="similarity">
    <text evidence="1">Belongs to the peptidase C15 family.</text>
</comment>
<evidence type="ECO:0000256" key="7">
    <source>
        <dbReference type="SAM" id="SignalP"/>
    </source>
</evidence>
<dbReference type="InterPro" id="IPR000816">
    <property type="entry name" value="Peptidase_C15"/>
</dbReference>
<dbReference type="SUPFAM" id="SSF53182">
    <property type="entry name" value="Pyrrolidone carboxyl peptidase (pyroglutamate aminopeptidase)"/>
    <property type="match status" value="1"/>
</dbReference>
<dbReference type="PANTHER" id="PTHR23402:SF1">
    <property type="entry name" value="PYROGLUTAMYL-PEPTIDASE I"/>
    <property type="match status" value="1"/>
</dbReference>
<accession>A0A6A4WWF4</accession>
<dbReference type="EMBL" id="VIIS01000255">
    <property type="protein sequence ID" value="KAF0311215.1"/>
    <property type="molecule type" value="Genomic_DNA"/>
</dbReference>
<feature type="chain" id="PRO_5025489035" evidence="7">
    <location>
        <begin position="16"/>
        <end position="309"/>
    </location>
</feature>
<dbReference type="AlphaFoldDB" id="A0A6A4WWF4"/>
<keyword evidence="7" id="KW-0732">Signal</keyword>
<dbReference type="GO" id="GO:0005829">
    <property type="term" value="C:cytosol"/>
    <property type="evidence" value="ECO:0007669"/>
    <property type="project" value="InterPro"/>
</dbReference>
<organism evidence="8 9">
    <name type="scientific">Amphibalanus amphitrite</name>
    <name type="common">Striped barnacle</name>
    <name type="synonym">Balanus amphitrite</name>
    <dbReference type="NCBI Taxonomy" id="1232801"/>
    <lineage>
        <taxon>Eukaryota</taxon>
        <taxon>Metazoa</taxon>
        <taxon>Ecdysozoa</taxon>
        <taxon>Arthropoda</taxon>
        <taxon>Crustacea</taxon>
        <taxon>Multicrustacea</taxon>
        <taxon>Cirripedia</taxon>
        <taxon>Thoracica</taxon>
        <taxon>Thoracicalcarea</taxon>
        <taxon>Balanomorpha</taxon>
        <taxon>Balanoidea</taxon>
        <taxon>Balanidae</taxon>
        <taxon>Amphibalaninae</taxon>
        <taxon>Amphibalanus</taxon>
    </lineage>
</organism>
<name>A0A6A4WWF4_AMPAM</name>
<evidence type="ECO:0000313" key="8">
    <source>
        <dbReference type="EMBL" id="KAF0311215.1"/>
    </source>
</evidence>
<evidence type="ECO:0000313" key="9">
    <source>
        <dbReference type="Proteomes" id="UP000440578"/>
    </source>
</evidence>
<dbReference type="GO" id="GO:0016920">
    <property type="term" value="F:pyroglutamyl-peptidase activity"/>
    <property type="evidence" value="ECO:0007669"/>
    <property type="project" value="InterPro"/>
</dbReference>
<evidence type="ECO:0000256" key="3">
    <source>
        <dbReference type="ARBA" id="ARBA00022670"/>
    </source>
</evidence>
<feature type="signal peptide" evidence="7">
    <location>
        <begin position="1"/>
        <end position="15"/>
    </location>
</feature>
<dbReference type="OrthoDB" id="407146at2759"/>
<dbReference type="InterPro" id="IPR036440">
    <property type="entry name" value="Peptidase_C15-like_sf"/>
</dbReference>
<evidence type="ECO:0000256" key="5">
    <source>
        <dbReference type="ARBA" id="ARBA00022807"/>
    </source>
</evidence>
<evidence type="ECO:0000256" key="2">
    <source>
        <dbReference type="ARBA" id="ARBA00022490"/>
    </source>
</evidence>
<evidence type="ECO:0000256" key="1">
    <source>
        <dbReference type="ARBA" id="ARBA00006641"/>
    </source>
</evidence>
<protein>
    <submittedName>
        <fullName evidence="8">Pyroglutamyl-peptidase 1</fullName>
    </submittedName>
</protein>
<evidence type="ECO:0000256" key="6">
    <source>
        <dbReference type="SAM" id="MobiDB-lite"/>
    </source>
</evidence>